<sequence>ARLPHGRSPSLRDTLQEDSRHSRATLGGGFLSPAELGLMLWSARGKNHRNFPCLAPHPYKSTHGGGEPAPRPLGWLGHPTRVQEA</sequence>
<dbReference type="Proteomes" id="UP000694562">
    <property type="component" value="Unplaced"/>
</dbReference>
<dbReference type="AlphaFoldDB" id="A0A8C4XS50"/>
<feature type="region of interest" description="Disordered" evidence="1">
    <location>
        <begin position="61"/>
        <end position="85"/>
    </location>
</feature>
<dbReference type="Ensembl" id="ENSFTIT00000018520.1">
    <property type="protein sequence ID" value="ENSFTIP00000017772.1"/>
    <property type="gene ID" value="ENSFTIG00000011766.1"/>
</dbReference>
<feature type="region of interest" description="Disordered" evidence="1">
    <location>
        <begin position="1"/>
        <end position="26"/>
    </location>
</feature>
<evidence type="ECO:0000313" key="2">
    <source>
        <dbReference type="Ensembl" id="ENSFTIP00000017772.1"/>
    </source>
</evidence>
<evidence type="ECO:0000313" key="3">
    <source>
        <dbReference type="Proteomes" id="UP000694562"/>
    </source>
</evidence>
<organism evidence="2 3">
    <name type="scientific">Falco tinnunculus</name>
    <name type="common">Common kestrel</name>
    <dbReference type="NCBI Taxonomy" id="100819"/>
    <lineage>
        <taxon>Eukaryota</taxon>
        <taxon>Metazoa</taxon>
        <taxon>Chordata</taxon>
        <taxon>Craniata</taxon>
        <taxon>Vertebrata</taxon>
        <taxon>Euteleostomi</taxon>
        <taxon>Archelosauria</taxon>
        <taxon>Archosauria</taxon>
        <taxon>Dinosauria</taxon>
        <taxon>Saurischia</taxon>
        <taxon>Theropoda</taxon>
        <taxon>Coelurosauria</taxon>
        <taxon>Aves</taxon>
        <taxon>Neognathae</taxon>
        <taxon>Neoaves</taxon>
        <taxon>Telluraves</taxon>
        <taxon>Australaves</taxon>
        <taxon>Falconiformes</taxon>
        <taxon>Falconidae</taxon>
        <taxon>Falco</taxon>
    </lineage>
</organism>
<evidence type="ECO:0000256" key="1">
    <source>
        <dbReference type="SAM" id="MobiDB-lite"/>
    </source>
</evidence>
<keyword evidence="3" id="KW-1185">Reference proteome</keyword>
<proteinExistence type="predicted"/>
<reference evidence="2" key="1">
    <citation type="submission" date="2025-08" db="UniProtKB">
        <authorList>
            <consortium name="Ensembl"/>
        </authorList>
    </citation>
    <scope>IDENTIFICATION</scope>
</reference>
<accession>A0A8C4XS50</accession>
<name>A0A8C4XS50_FALTI</name>
<reference evidence="2" key="2">
    <citation type="submission" date="2025-09" db="UniProtKB">
        <authorList>
            <consortium name="Ensembl"/>
        </authorList>
    </citation>
    <scope>IDENTIFICATION</scope>
</reference>
<protein>
    <submittedName>
        <fullName evidence="2">Uncharacterized protein</fullName>
    </submittedName>
</protein>